<sequence>MKRMVFNIFKLCRKCIRARLSDDGIEVRSGALGLRQLGVAAAHCKLDSFVANYFKISIDGAREEVIDADVVLRFVEFLMREDYPQLQFEAAWALTNIASGTSENTKVVIEHGVVPIFVKLLASPSDDVREEEMVFC</sequence>
<keyword evidence="3" id="KW-0677">Repeat</keyword>
<dbReference type="InterPro" id="IPR016024">
    <property type="entry name" value="ARM-type_fold"/>
</dbReference>
<feature type="repeat" description="ARM" evidence="5">
    <location>
        <begin position="69"/>
        <end position="112"/>
    </location>
</feature>
<reference evidence="6" key="1">
    <citation type="submission" date="2019-07" db="EMBL/GenBank/DDBJ databases">
        <authorList>
            <person name="Dittberner H."/>
        </authorList>
    </citation>
    <scope>NUCLEOTIDE SEQUENCE [LARGE SCALE GENOMIC DNA]</scope>
</reference>
<comment type="similarity">
    <text evidence="1">Belongs to the importin alpha family.</text>
</comment>
<dbReference type="PROSITE" id="PS50176">
    <property type="entry name" value="ARM_REPEAT"/>
    <property type="match status" value="1"/>
</dbReference>
<evidence type="ECO:0000256" key="5">
    <source>
        <dbReference type="PROSITE-ProRule" id="PRU00259"/>
    </source>
</evidence>
<accession>A0A565CQU8</accession>
<gene>
    <name evidence="6" type="ORF">ANE_LOCUS26529</name>
</gene>
<dbReference type="InterPro" id="IPR000225">
    <property type="entry name" value="Armadillo"/>
</dbReference>
<proteinExistence type="inferred from homology"/>
<evidence type="ECO:0000256" key="1">
    <source>
        <dbReference type="ARBA" id="ARBA00010394"/>
    </source>
</evidence>
<evidence type="ECO:0000256" key="4">
    <source>
        <dbReference type="ARBA" id="ARBA00022927"/>
    </source>
</evidence>
<dbReference type="PANTHER" id="PTHR23316">
    <property type="entry name" value="IMPORTIN ALPHA"/>
    <property type="match status" value="1"/>
</dbReference>
<evidence type="ECO:0000313" key="7">
    <source>
        <dbReference type="Proteomes" id="UP000489600"/>
    </source>
</evidence>
<dbReference type="GO" id="GO:0015031">
    <property type="term" value="P:protein transport"/>
    <property type="evidence" value="ECO:0007669"/>
    <property type="project" value="UniProtKB-KW"/>
</dbReference>
<organism evidence="6 7">
    <name type="scientific">Arabis nemorensis</name>
    <dbReference type="NCBI Taxonomy" id="586526"/>
    <lineage>
        <taxon>Eukaryota</taxon>
        <taxon>Viridiplantae</taxon>
        <taxon>Streptophyta</taxon>
        <taxon>Embryophyta</taxon>
        <taxon>Tracheophyta</taxon>
        <taxon>Spermatophyta</taxon>
        <taxon>Magnoliopsida</taxon>
        <taxon>eudicotyledons</taxon>
        <taxon>Gunneridae</taxon>
        <taxon>Pentapetalae</taxon>
        <taxon>rosids</taxon>
        <taxon>malvids</taxon>
        <taxon>Brassicales</taxon>
        <taxon>Brassicaceae</taxon>
        <taxon>Arabideae</taxon>
        <taxon>Arabis</taxon>
    </lineage>
</organism>
<comment type="caution">
    <text evidence="6">The sequence shown here is derived from an EMBL/GenBank/DDBJ whole genome shotgun (WGS) entry which is preliminary data.</text>
</comment>
<evidence type="ECO:0008006" key="8">
    <source>
        <dbReference type="Google" id="ProtNLM"/>
    </source>
</evidence>
<dbReference type="OrthoDB" id="1671880at2759"/>
<name>A0A565CQU8_9BRAS</name>
<keyword evidence="7" id="KW-1185">Reference proteome</keyword>
<evidence type="ECO:0000256" key="2">
    <source>
        <dbReference type="ARBA" id="ARBA00022448"/>
    </source>
</evidence>
<protein>
    <recommendedName>
        <fullName evidence="8">IBB domain-containing protein</fullName>
    </recommendedName>
</protein>
<dbReference type="Gene3D" id="1.25.10.10">
    <property type="entry name" value="Leucine-rich Repeat Variant"/>
    <property type="match status" value="1"/>
</dbReference>
<dbReference type="Pfam" id="PF00514">
    <property type="entry name" value="Arm"/>
    <property type="match status" value="2"/>
</dbReference>
<keyword evidence="2" id="KW-0813">Transport</keyword>
<evidence type="ECO:0000313" key="6">
    <source>
        <dbReference type="EMBL" id="VVB16085.1"/>
    </source>
</evidence>
<dbReference type="InterPro" id="IPR011989">
    <property type="entry name" value="ARM-like"/>
</dbReference>
<dbReference type="Proteomes" id="UP000489600">
    <property type="component" value="Unassembled WGS sequence"/>
</dbReference>
<dbReference type="EMBL" id="CABITT030000008">
    <property type="protein sequence ID" value="VVB16085.1"/>
    <property type="molecule type" value="Genomic_DNA"/>
</dbReference>
<keyword evidence="4" id="KW-0653">Protein transport</keyword>
<evidence type="ECO:0000256" key="3">
    <source>
        <dbReference type="ARBA" id="ARBA00022737"/>
    </source>
</evidence>
<dbReference type="SMART" id="SM00185">
    <property type="entry name" value="ARM"/>
    <property type="match status" value="2"/>
</dbReference>
<dbReference type="SUPFAM" id="SSF48371">
    <property type="entry name" value="ARM repeat"/>
    <property type="match status" value="1"/>
</dbReference>
<dbReference type="AlphaFoldDB" id="A0A565CQU8"/>